<accession>A0A811V1E9</accession>
<keyword evidence="3" id="KW-1185">Reference proteome</keyword>
<evidence type="ECO:0000313" key="2">
    <source>
        <dbReference type="EMBL" id="CAD7003717.1"/>
    </source>
</evidence>
<evidence type="ECO:0000313" key="3">
    <source>
        <dbReference type="Proteomes" id="UP000606786"/>
    </source>
</evidence>
<keyword evidence="1" id="KW-1133">Transmembrane helix</keyword>
<organism evidence="2 3">
    <name type="scientific">Ceratitis capitata</name>
    <name type="common">Mediterranean fruit fly</name>
    <name type="synonym">Tephritis capitata</name>
    <dbReference type="NCBI Taxonomy" id="7213"/>
    <lineage>
        <taxon>Eukaryota</taxon>
        <taxon>Metazoa</taxon>
        <taxon>Ecdysozoa</taxon>
        <taxon>Arthropoda</taxon>
        <taxon>Hexapoda</taxon>
        <taxon>Insecta</taxon>
        <taxon>Pterygota</taxon>
        <taxon>Neoptera</taxon>
        <taxon>Endopterygota</taxon>
        <taxon>Diptera</taxon>
        <taxon>Brachycera</taxon>
        <taxon>Muscomorpha</taxon>
        <taxon>Tephritoidea</taxon>
        <taxon>Tephritidae</taxon>
        <taxon>Ceratitis</taxon>
        <taxon>Ceratitis</taxon>
    </lineage>
</organism>
<gene>
    <name evidence="2" type="ORF">CCAP1982_LOCUS12154</name>
</gene>
<dbReference type="AlphaFoldDB" id="A0A811V1E9"/>
<protein>
    <submittedName>
        <fullName evidence="2">(Mediterranean fruit fly) hypothetical protein</fullName>
    </submittedName>
</protein>
<keyword evidence="1" id="KW-0472">Membrane</keyword>
<feature type="non-terminal residue" evidence="2">
    <location>
        <position position="1"/>
    </location>
</feature>
<keyword evidence="1" id="KW-0812">Transmembrane</keyword>
<feature type="transmembrane region" description="Helical" evidence="1">
    <location>
        <begin position="40"/>
        <end position="59"/>
    </location>
</feature>
<comment type="caution">
    <text evidence="2">The sequence shown here is derived from an EMBL/GenBank/DDBJ whole genome shotgun (WGS) entry which is preliminary data.</text>
</comment>
<name>A0A811V1E9_CERCA</name>
<dbReference type="Proteomes" id="UP000606786">
    <property type="component" value="Unassembled WGS sequence"/>
</dbReference>
<proteinExistence type="predicted"/>
<evidence type="ECO:0000256" key="1">
    <source>
        <dbReference type="SAM" id="Phobius"/>
    </source>
</evidence>
<dbReference type="EMBL" id="CAJHJT010000034">
    <property type="protein sequence ID" value="CAD7003717.1"/>
    <property type="molecule type" value="Genomic_DNA"/>
</dbReference>
<reference evidence="2" key="1">
    <citation type="submission" date="2020-11" db="EMBL/GenBank/DDBJ databases">
        <authorList>
            <person name="Whitehead M."/>
        </authorList>
    </citation>
    <scope>NUCLEOTIDE SEQUENCE</scope>
    <source>
        <strain evidence="2">EGII</strain>
    </source>
</reference>
<sequence length="73" mass="8289">VSAFELQTWAPTASDCLACCAPHKVCLKCNTLTAWLRGWLAGWLVALLVCWLAVCHDMWAQCDVFIEKRYENN</sequence>